<evidence type="ECO:0000256" key="9">
    <source>
        <dbReference type="ARBA" id="ARBA00023235"/>
    </source>
</evidence>
<dbReference type="Pfam" id="PF03796">
    <property type="entry name" value="DnaB_C"/>
    <property type="match status" value="1"/>
</dbReference>
<dbReference type="Gene3D" id="3.40.50.300">
    <property type="entry name" value="P-loop containing nucleotide triphosphate hydrolases"/>
    <property type="match status" value="1"/>
</dbReference>
<sequence>MNARSGFDMQDFDSQFPAPAVAVWADPSLVPEQSVLGALLSGGAEAFDMAAGHVSASSFAHPLHKSIWTAVEGLVLAGRDVDPVVVLQDLQGKVDDAYAAGLPSYLNNLTSSFASVRMVTHHARIVANLHRLRRVADASAKVGELLKDKSLSAEEISGQAVKLFDAIADERMTSEAKSVGELAIPFLDELEDLADGKAVLGRETGITKLDYILAGGTYDGQLIVIAARPSVGKSSFAQQLALNQAERGYPSAFLGMEMSEKELMRRTVANLGRVPLRLLKTGKLSPDDYGRVPDAMERMRDLPLYFEFCPGVNLAEISAKIRKLVRKHKIKLVVIDYLQLMAATDERKDRRVQLEEITRNLKRLAGQLGITIALLSQLNREVEKRSNPKPQLSDLKECGAIEEDADIVLVLWDHKKGDIDESSIKGLGAIKGRDLGQSDMALNFDGKYQRWSESTESLTSNTNTTTSAPRAHKRYPDDY</sequence>
<feature type="compositionally biased region" description="Low complexity" evidence="12">
    <location>
        <begin position="453"/>
        <end position="467"/>
    </location>
</feature>
<evidence type="ECO:0000313" key="14">
    <source>
        <dbReference type="EMBL" id="MEY2251438.1"/>
    </source>
</evidence>
<evidence type="ECO:0000256" key="11">
    <source>
        <dbReference type="ARBA" id="ARBA00048954"/>
    </source>
</evidence>
<protein>
    <recommendedName>
        <fullName evidence="10">DNA 5'-3' helicase</fullName>
        <ecNumber evidence="10">5.6.2.3</ecNumber>
    </recommendedName>
</protein>
<comment type="caution">
    <text evidence="14">The sequence shown here is derived from an EMBL/GenBank/DDBJ whole genome shotgun (WGS) entry which is preliminary data.</text>
</comment>
<evidence type="ECO:0000256" key="10">
    <source>
        <dbReference type="ARBA" id="ARBA00044969"/>
    </source>
</evidence>
<keyword evidence="2" id="KW-0639">Primosome</keyword>
<keyword evidence="6 14" id="KW-0347">Helicase</keyword>
<dbReference type="PROSITE" id="PS51199">
    <property type="entry name" value="SF4_HELICASE"/>
    <property type="match status" value="1"/>
</dbReference>
<dbReference type="SUPFAM" id="SSF48024">
    <property type="entry name" value="N-terminal domain of DnaB helicase"/>
    <property type="match status" value="1"/>
</dbReference>
<feature type="domain" description="SF4 helicase" evidence="13">
    <location>
        <begin position="195"/>
        <end position="458"/>
    </location>
</feature>
<accession>A0ABV4B1T0</accession>
<dbReference type="InterPro" id="IPR036185">
    <property type="entry name" value="DNA_heli_DnaB-like_N_sf"/>
</dbReference>
<dbReference type="EMBL" id="JBGBDC010000004">
    <property type="protein sequence ID" value="MEY2251438.1"/>
    <property type="molecule type" value="Genomic_DNA"/>
</dbReference>
<evidence type="ECO:0000256" key="1">
    <source>
        <dbReference type="ARBA" id="ARBA00008428"/>
    </source>
</evidence>
<dbReference type="EC" id="5.6.2.3" evidence="10"/>
<evidence type="ECO:0000256" key="12">
    <source>
        <dbReference type="SAM" id="MobiDB-lite"/>
    </source>
</evidence>
<gene>
    <name evidence="14" type="ORF">AB7A72_10515</name>
</gene>
<dbReference type="InterPro" id="IPR027417">
    <property type="entry name" value="P-loop_NTPase"/>
</dbReference>
<evidence type="ECO:0000256" key="2">
    <source>
        <dbReference type="ARBA" id="ARBA00022515"/>
    </source>
</evidence>
<keyword evidence="3" id="KW-0235">DNA replication</keyword>
<dbReference type="RefSeq" id="WP_369459882.1">
    <property type="nucleotide sequence ID" value="NZ_JBGBDC010000004.1"/>
</dbReference>
<dbReference type="InterPro" id="IPR016136">
    <property type="entry name" value="DNA_helicase_N/primase_C"/>
</dbReference>
<evidence type="ECO:0000313" key="15">
    <source>
        <dbReference type="Proteomes" id="UP001562178"/>
    </source>
</evidence>
<proteinExistence type="inferred from homology"/>
<comment type="similarity">
    <text evidence="1">Belongs to the helicase family. DnaB subfamily.</text>
</comment>
<dbReference type="PANTHER" id="PTHR30153:SF2">
    <property type="entry name" value="REPLICATIVE DNA HELICASE"/>
    <property type="match status" value="1"/>
</dbReference>
<dbReference type="Pfam" id="PF00772">
    <property type="entry name" value="DnaB"/>
    <property type="match status" value="1"/>
</dbReference>
<dbReference type="InterPro" id="IPR007693">
    <property type="entry name" value="DNA_helicase_DnaB-like_N"/>
</dbReference>
<feature type="region of interest" description="Disordered" evidence="12">
    <location>
        <begin position="453"/>
        <end position="479"/>
    </location>
</feature>
<evidence type="ECO:0000256" key="6">
    <source>
        <dbReference type="ARBA" id="ARBA00022806"/>
    </source>
</evidence>
<keyword evidence="4" id="KW-0547">Nucleotide-binding</keyword>
<keyword evidence="9" id="KW-0413">Isomerase</keyword>
<evidence type="ECO:0000256" key="7">
    <source>
        <dbReference type="ARBA" id="ARBA00022840"/>
    </source>
</evidence>
<dbReference type="InterPro" id="IPR007694">
    <property type="entry name" value="DNA_helicase_DnaB-like_C"/>
</dbReference>
<dbReference type="Gene3D" id="1.10.860.10">
    <property type="entry name" value="DNAb Helicase, Chain A"/>
    <property type="match status" value="1"/>
</dbReference>
<keyword evidence="8" id="KW-0238">DNA-binding</keyword>
<dbReference type="SUPFAM" id="SSF52540">
    <property type="entry name" value="P-loop containing nucleoside triphosphate hydrolases"/>
    <property type="match status" value="1"/>
</dbReference>
<dbReference type="GO" id="GO:0004386">
    <property type="term" value="F:helicase activity"/>
    <property type="evidence" value="ECO:0007669"/>
    <property type="project" value="UniProtKB-KW"/>
</dbReference>
<dbReference type="PANTHER" id="PTHR30153">
    <property type="entry name" value="REPLICATIVE DNA HELICASE DNAB"/>
    <property type="match status" value="1"/>
</dbReference>
<evidence type="ECO:0000259" key="13">
    <source>
        <dbReference type="PROSITE" id="PS51199"/>
    </source>
</evidence>
<organism evidence="14 15">
    <name type="scientific">Comamonas sediminis</name>
    <dbReference type="NCBI Taxonomy" id="1783360"/>
    <lineage>
        <taxon>Bacteria</taxon>
        <taxon>Pseudomonadati</taxon>
        <taxon>Pseudomonadota</taxon>
        <taxon>Betaproteobacteria</taxon>
        <taxon>Burkholderiales</taxon>
        <taxon>Comamonadaceae</taxon>
        <taxon>Comamonas</taxon>
    </lineage>
</organism>
<evidence type="ECO:0000256" key="4">
    <source>
        <dbReference type="ARBA" id="ARBA00022741"/>
    </source>
</evidence>
<evidence type="ECO:0000256" key="5">
    <source>
        <dbReference type="ARBA" id="ARBA00022801"/>
    </source>
</evidence>
<reference evidence="14 15" key="1">
    <citation type="journal article" date="2016" name="Int. J. Syst. Evol. Microbiol.">
        <title>Description of Comamonas sediminis sp. nov., isolated from lagoon sediments.</title>
        <authorList>
            <person name="Subhash Y."/>
            <person name="Bang J.J."/>
            <person name="You T.H."/>
            <person name="Lee S.S."/>
        </authorList>
    </citation>
    <scope>NUCLEOTIDE SEQUENCE [LARGE SCALE GENOMIC DNA]</scope>
    <source>
        <strain evidence="14 15">JCM 31169</strain>
    </source>
</reference>
<keyword evidence="5" id="KW-0378">Hydrolase</keyword>
<keyword evidence="15" id="KW-1185">Reference proteome</keyword>
<evidence type="ECO:0000256" key="3">
    <source>
        <dbReference type="ARBA" id="ARBA00022705"/>
    </source>
</evidence>
<name>A0ABV4B1T0_9BURK</name>
<dbReference type="Proteomes" id="UP001562178">
    <property type="component" value="Unassembled WGS sequence"/>
</dbReference>
<evidence type="ECO:0000256" key="8">
    <source>
        <dbReference type="ARBA" id="ARBA00023125"/>
    </source>
</evidence>
<comment type="catalytic activity">
    <reaction evidence="11">
        <text>ATP + H2O = ADP + phosphate + H(+)</text>
        <dbReference type="Rhea" id="RHEA:13065"/>
        <dbReference type="ChEBI" id="CHEBI:15377"/>
        <dbReference type="ChEBI" id="CHEBI:15378"/>
        <dbReference type="ChEBI" id="CHEBI:30616"/>
        <dbReference type="ChEBI" id="CHEBI:43474"/>
        <dbReference type="ChEBI" id="CHEBI:456216"/>
        <dbReference type="EC" id="5.6.2.3"/>
    </reaction>
</comment>
<keyword evidence="7" id="KW-0067">ATP-binding</keyword>